<dbReference type="OrthoDB" id="282243at2"/>
<dbReference type="Proteomes" id="UP000317318">
    <property type="component" value="Chromosome"/>
</dbReference>
<organism evidence="1 2">
    <name type="scientific">Stratiformator vulcanicus</name>
    <dbReference type="NCBI Taxonomy" id="2527980"/>
    <lineage>
        <taxon>Bacteria</taxon>
        <taxon>Pseudomonadati</taxon>
        <taxon>Planctomycetota</taxon>
        <taxon>Planctomycetia</taxon>
        <taxon>Planctomycetales</taxon>
        <taxon>Planctomycetaceae</taxon>
        <taxon>Stratiformator</taxon>
    </lineage>
</organism>
<name>A0A517QXL1_9PLAN</name>
<protein>
    <submittedName>
        <fullName evidence="1">Uncharacterized protein</fullName>
    </submittedName>
</protein>
<dbReference type="AlphaFoldDB" id="A0A517QXL1"/>
<dbReference type="NCBIfam" id="TIGR04138">
    <property type="entry name" value="Plancto_Ver_chp"/>
    <property type="match status" value="1"/>
</dbReference>
<keyword evidence="2" id="KW-1185">Reference proteome</keyword>
<dbReference type="RefSeq" id="WP_145362599.1">
    <property type="nucleotide sequence ID" value="NZ_CP036268.1"/>
</dbReference>
<gene>
    <name evidence="1" type="ORF">Pan189_07480</name>
</gene>
<proteinExistence type="predicted"/>
<evidence type="ECO:0000313" key="1">
    <source>
        <dbReference type="EMBL" id="QDT36392.1"/>
    </source>
</evidence>
<dbReference type="KEGG" id="svp:Pan189_07480"/>
<reference evidence="1 2" key="1">
    <citation type="submission" date="2019-02" db="EMBL/GenBank/DDBJ databases">
        <title>Deep-cultivation of Planctomycetes and their phenomic and genomic characterization uncovers novel biology.</title>
        <authorList>
            <person name="Wiegand S."/>
            <person name="Jogler M."/>
            <person name="Boedeker C."/>
            <person name="Pinto D."/>
            <person name="Vollmers J."/>
            <person name="Rivas-Marin E."/>
            <person name="Kohn T."/>
            <person name="Peeters S.H."/>
            <person name="Heuer A."/>
            <person name="Rast P."/>
            <person name="Oberbeckmann S."/>
            <person name="Bunk B."/>
            <person name="Jeske O."/>
            <person name="Meyerdierks A."/>
            <person name="Storesund J.E."/>
            <person name="Kallscheuer N."/>
            <person name="Luecker S."/>
            <person name="Lage O.M."/>
            <person name="Pohl T."/>
            <person name="Merkel B.J."/>
            <person name="Hornburger P."/>
            <person name="Mueller R.-W."/>
            <person name="Bruemmer F."/>
            <person name="Labrenz M."/>
            <person name="Spormann A.M."/>
            <person name="Op den Camp H."/>
            <person name="Overmann J."/>
            <person name="Amann R."/>
            <person name="Jetten M.S.M."/>
            <person name="Mascher T."/>
            <person name="Medema M.H."/>
            <person name="Devos D.P."/>
            <person name="Kaster A.-K."/>
            <person name="Ovreas L."/>
            <person name="Rohde M."/>
            <person name="Galperin M.Y."/>
            <person name="Jogler C."/>
        </authorList>
    </citation>
    <scope>NUCLEOTIDE SEQUENCE [LARGE SCALE GENOMIC DNA]</scope>
    <source>
        <strain evidence="1 2">Pan189</strain>
    </source>
</reference>
<evidence type="ECO:0000313" key="2">
    <source>
        <dbReference type="Proteomes" id="UP000317318"/>
    </source>
</evidence>
<accession>A0A517QXL1</accession>
<dbReference type="EMBL" id="CP036268">
    <property type="protein sequence ID" value="QDT36392.1"/>
    <property type="molecule type" value="Genomic_DNA"/>
</dbReference>
<sequence length="135" mass="15626">MASLTERPTRTKPRYHRNAYHFVFTALQHAQEKLQRTAAHVVEEEEAHISGPELCLGLRELSHDKFGLLAKTVLEQWGIRSTDDVGRIVFELIERGEMRKTDRDRLSDFADVFDFEHALVDDYRIDTSHAFRGSA</sequence>
<dbReference type="InterPro" id="IPR026406">
    <property type="entry name" value="Ver/Plancto_CHP"/>
</dbReference>